<name>A0A815JYY2_ADIRI</name>
<keyword evidence="3" id="KW-0808">Transferase</keyword>
<evidence type="ECO:0000256" key="6">
    <source>
        <dbReference type="SAM" id="Phobius"/>
    </source>
</evidence>
<dbReference type="EMBL" id="CAJNOJ010000309">
    <property type="protein sequence ID" value="CAF1388652.1"/>
    <property type="molecule type" value="Genomic_DNA"/>
</dbReference>
<keyword evidence="4" id="KW-0325">Glycoprotein</keyword>
<evidence type="ECO:0000313" key="8">
    <source>
        <dbReference type="EMBL" id="CAF1388652.1"/>
    </source>
</evidence>
<comment type="caution">
    <text evidence="8">The sequence shown here is derived from an EMBL/GenBank/DDBJ whole genome shotgun (WGS) entry which is preliminary data.</text>
</comment>
<evidence type="ECO:0000256" key="4">
    <source>
        <dbReference type="ARBA" id="ARBA00023180"/>
    </source>
</evidence>
<dbReference type="EMBL" id="CAJNOR010003013">
    <property type="protein sequence ID" value="CAF1367684.1"/>
    <property type="molecule type" value="Genomic_DNA"/>
</dbReference>
<keyword evidence="5" id="KW-0961">Cell wall biogenesis/degradation</keyword>
<proteinExistence type="inferred from homology"/>
<keyword evidence="6" id="KW-1133">Transmembrane helix</keyword>
<keyword evidence="2" id="KW-0328">Glycosyltransferase</keyword>
<dbReference type="GO" id="GO:0008107">
    <property type="term" value="F:galactoside 2-alpha-L-fucosyltransferase activity"/>
    <property type="evidence" value="ECO:0007669"/>
    <property type="project" value="InterPro"/>
</dbReference>
<sequence>MKLSKFKQKKINIVLVLLIIIYFLYIFRDQFFISSSCLHLYESNSFEKCALSTETCNISLLLNSYLLYRTCILKSSSSHANYVVFDAVNGLGNRILGLISSLTYALVTNRVLLINWKPGDNHDANFEDLFLSLSSLNESSFVHQYSLARLMSLVKNRWMNEIHWQINSNSRIPRDWAFYFDEMMLCDDKIVDSRSWFQRFGFYLINLLTNHVQWIRTDQYFVPILTRNERLRQSFQNLFHNGQIFNELVRRVLQPIPKVNLIIQEFEKKYNFPTRNITIGVHMRSWSSHIVDHIEPFQKCIENVIENLTKFNNEVKIHLYIISNTRQRRQNLINQISNIYQNTSIEILNPFDMSHTTNMVEKMQYTLAELLILSKMKYLITTSKSTFGMIAQGLARKGAWIVKQGANNEIQSVDSNLCQWESTSEPEYHMMDSSLFKNSCLQNEGPMPSIGERRNQ</sequence>
<accession>A0A815JYY2</accession>
<dbReference type="OrthoDB" id="428346at2759"/>
<protein>
    <submittedName>
        <fullName evidence="8">Uncharacterized protein</fullName>
    </submittedName>
</protein>
<evidence type="ECO:0000256" key="3">
    <source>
        <dbReference type="ARBA" id="ARBA00022679"/>
    </source>
</evidence>
<reference evidence="8" key="1">
    <citation type="submission" date="2021-02" db="EMBL/GenBank/DDBJ databases">
        <authorList>
            <person name="Nowell W R."/>
        </authorList>
    </citation>
    <scope>NUCLEOTIDE SEQUENCE</scope>
</reference>
<evidence type="ECO:0000256" key="5">
    <source>
        <dbReference type="ARBA" id="ARBA00023316"/>
    </source>
</evidence>
<evidence type="ECO:0000313" key="9">
    <source>
        <dbReference type="Proteomes" id="UP000663828"/>
    </source>
</evidence>
<keyword evidence="6" id="KW-0472">Membrane</keyword>
<dbReference type="GO" id="GO:0071555">
    <property type="term" value="P:cell wall organization"/>
    <property type="evidence" value="ECO:0007669"/>
    <property type="project" value="UniProtKB-KW"/>
</dbReference>
<dbReference type="GO" id="GO:0042546">
    <property type="term" value="P:cell wall biogenesis"/>
    <property type="evidence" value="ECO:0007669"/>
    <property type="project" value="InterPro"/>
</dbReference>
<evidence type="ECO:0000313" key="10">
    <source>
        <dbReference type="Proteomes" id="UP000663852"/>
    </source>
</evidence>
<dbReference type="GO" id="GO:0009969">
    <property type="term" value="P:xyloglucan biosynthetic process"/>
    <property type="evidence" value="ECO:0007669"/>
    <property type="project" value="TreeGrafter"/>
</dbReference>
<gene>
    <name evidence="8" type="ORF">EDS130_LOCUS35339</name>
    <name evidence="7" type="ORF">XAT740_LOCUS32364</name>
</gene>
<keyword evidence="9" id="KW-1185">Reference proteome</keyword>
<dbReference type="Pfam" id="PF03254">
    <property type="entry name" value="XG_FTase"/>
    <property type="match status" value="1"/>
</dbReference>
<keyword evidence="6" id="KW-0812">Transmembrane</keyword>
<dbReference type="Gene3D" id="3.40.50.11350">
    <property type="match status" value="1"/>
</dbReference>
<dbReference type="InterPro" id="IPR004938">
    <property type="entry name" value="XG_FTase"/>
</dbReference>
<dbReference type="PANTHER" id="PTHR31889">
    <property type="entry name" value="FUCOSYLTRANSFERASE 2-RELATED"/>
    <property type="match status" value="1"/>
</dbReference>
<evidence type="ECO:0000256" key="1">
    <source>
        <dbReference type="ARBA" id="ARBA00010481"/>
    </source>
</evidence>
<comment type="similarity">
    <text evidence="1">Belongs to the glycosyltransferase 37 family.</text>
</comment>
<dbReference type="Proteomes" id="UP000663828">
    <property type="component" value="Unassembled WGS sequence"/>
</dbReference>
<dbReference type="Gene3D" id="3.40.50.11340">
    <property type="match status" value="1"/>
</dbReference>
<evidence type="ECO:0000313" key="7">
    <source>
        <dbReference type="EMBL" id="CAF1367684.1"/>
    </source>
</evidence>
<dbReference type="GO" id="GO:0016020">
    <property type="term" value="C:membrane"/>
    <property type="evidence" value="ECO:0007669"/>
    <property type="project" value="InterPro"/>
</dbReference>
<organism evidence="8 10">
    <name type="scientific">Adineta ricciae</name>
    <name type="common">Rotifer</name>
    <dbReference type="NCBI Taxonomy" id="249248"/>
    <lineage>
        <taxon>Eukaryota</taxon>
        <taxon>Metazoa</taxon>
        <taxon>Spiralia</taxon>
        <taxon>Gnathifera</taxon>
        <taxon>Rotifera</taxon>
        <taxon>Eurotatoria</taxon>
        <taxon>Bdelloidea</taxon>
        <taxon>Adinetida</taxon>
        <taxon>Adinetidae</taxon>
        <taxon>Adineta</taxon>
    </lineage>
</organism>
<evidence type="ECO:0000256" key="2">
    <source>
        <dbReference type="ARBA" id="ARBA00022676"/>
    </source>
</evidence>
<dbReference type="Proteomes" id="UP000663852">
    <property type="component" value="Unassembled WGS sequence"/>
</dbReference>
<dbReference type="AlphaFoldDB" id="A0A815JYY2"/>
<feature type="transmembrane region" description="Helical" evidence="6">
    <location>
        <begin position="12"/>
        <end position="28"/>
    </location>
</feature>
<dbReference type="PANTHER" id="PTHR31889:SF74">
    <property type="entry name" value="GALACTOSIDE 2-ALPHA-L-FUCOSYLTRANSFERASE"/>
    <property type="match status" value="1"/>
</dbReference>
<dbReference type="GO" id="GO:0005794">
    <property type="term" value="C:Golgi apparatus"/>
    <property type="evidence" value="ECO:0007669"/>
    <property type="project" value="TreeGrafter"/>
</dbReference>